<comment type="caution">
    <text evidence="2">The sequence shown here is derived from an EMBL/GenBank/DDBJ whole genome shotgun (WGS) entry which is preliminary data.</text>
</comment>
<dbReference type="EMBL" id="JADKFW010000005">
    <property type="protein sequence ID" value="MBK9717898.1"/>
    <property type="molecule type" value="Genomic_DNA"/>
</dbReference>
<feature type="chain" id="PRO_5039688128" evidence="1">
    <location>
        <begin position="20"/>
        <end position="61"/>
    </location>
</feature>
<feature type="signal peptide" evidence="1">
    <location>
        <begin position="1"/>
        <end position="19"/>
    </location>
</feature>
<evidence type="ECO:0000256" key="1">
    <source>
        <dbReference type="SAM" id="SignalP"/>
    </source>
</evidence>
<sequence>MKFNILCILIVFVLFKNNAQTFTPFEFENYTPLWTRISTTSKLPLNIQGNEMKKDLGMHPW</sequence>
<proteinExistence type="predicted"/>
<reference evidence="2 3" key="1">
    <citation type="submission" date="2020-10" db="EMBL/GenBank/DDBJ databases">
        <title>Connecting structure to function with the recovery of over 1000 high-quality activated sludge metagenome-assembled genomes encoding full-length rRNA genes using long-read sequencing.</title>
        <authorList>
            <person name="Singleton C.M."/>
            <person name="Petriglieri F."/>
            <person name="Kristensen J.M."/>
            <person name="Kirkegaard R.H."/>
            <person name="Michaelsen T.Y."/>
            <person name="Andersen M.H."/>
            <person name="Karst S.M."/>
            <person name="Dueholm M.S."/>
            <person name="Nielsen P.H."/>
            <person name="Albertsen M."/>
        </authorList>
    </citation>
    <scope>NUCLEOTIDE SEQUENCE [LARGE SCALE GENOMIC DNA]</scope>
    <source>
        <strain evidence="2">Ribe_18-Q3-R11-54_BAT3C.373</strain>
    </source>
</reference>
<organism evidence="2 3">
    <name type="scientific">Candidatus Defluviibacterium haderslevense</name>
    <dbReference type="NCBI Taxonomy" id="2981993"/>
    <lineage>
        <taxon>Bacteria</taxon>
        <taxon>Pseudomonadati</taxon>
        <taxon>Bacteroidota</taxon>
        <taxon>Saprospiria</taxon>
        <taxon>Saprospirales</taxon>
        <taxon>Saprospiraceae</taxon>
        <taxon>Candidatus Defluviibacterium</taxon>
    </lineage>
</organism>
<dbReference type="AlphaFoldDB" id="A0A9D7XHP0"/>
<dbReference type="Proteomes" id="UP000808349">
    <property type="component" value="Unassembled WGS sequence"/>
</dbReference>
<evidence type="ECO:0000313" key="3">
    <source>
        <dbReference type="Proteomes" id="UP000808349"/>
    </source>
</evidence>
<gene>
    <name evidence="2" type="ORF">IPO85_10350</name>
</gene>
<name>A0A9D7XHP0_9BACT</name>
<evidence type="ECO:0000313" key="2">
    <source>
        <dbReference type="EMBL" id="MBK9717898.1"/>
    </source>
</evidence>
<protein>
    <submittedName>
        <fullName evidence="2">Uncharacterized protein</fullName>
    </submittedName>
</protein>
<accession>A0A9D7XHP0</accession>
<keyword evidence="1" id="KW-0732">Signal</keyword>